<evidence type="ECO:0000313" key="2">
    <source>
        <dbReference type="Proteomes" id="UP000181790"/>
    </source>
</evidence>
<dbReference type="Proteomes" id="UP000181790">
    <property type="component" value="Unassembled WGS sequence"/>
</dbReference>
<dbReference type="EMBL" id="MORL01000009">
    <property type="protein sequence ID" value="OIN57810.1"/>
    <property type="molecule type" value="Genomic_DNA"/>
</dbReference>
<organism evidence="1 2">
    <name type="scientific">Arsenicibacter rosenii</name>
    <dbReference type="NCBI Taxonomy" id="1750698"/>
    <lineage>
        <taxon>Bacteria</taxon>
        <taxon>Pseudomonadati</taxon>
        <taxon>Bacteroidota</taxon>
        <taxon>Cytophagia</taxon>
        <taxon>Cytophagales</taxon>
        <taxon>Spirosomataceae</taxon>
        <taxon>Arsenicibacter</taxon>
    </lineage>
</organism>
<comment type="caution">
    <text evidence="1">The sequence shown here is derived from an EMBL/GenBank/DDBJ whole genome shotgun (WGS) entry which is preliminary data.</text>
</comment>
<proteinExistence type="predicted"/>
<keyword evidence="2" id="KW-1185">Reference proteome</keyword>
<sequence length="114" mass="12396">MKTLMTIFALGTAGLFGIYAIGQSESNAPATKAKTIEQQLAETVSPALLEKMNEDDLIIRFHVDADKQIARVNVKGKNPAVNAQLMQELKGKALTGKGIDTESTYEARFRLKTA</sequence>
<gene>
    <name evidence="1" type="ORF">BLX24_17060</name>
</gene>
<protein>
    <submittedName>
        <fullName evidence="1">Uncharacterized protein</fullName>
    </submittedName>
</protein>
<accession>A0A1S2VHC1</accession>
<dbReference type="AlphaFoldDB" id="A0A1S2VHC1"/>
<name>A0A1S2VHC1_9BACT</name>
<dbReference type="RefSeq" id="WP_071504398.1">
    <property type="nucleotide sequence ID" value="NZ_MORL01000009.1"/>
</dbReference>
<reference evidence="1 2" key="1">
    <citation type="submission" date="2016-10" db="EMBL/GenBank/DDBJ databases">
        <title>Arsenicibacter rosenii gen. nov., sp. nov., an efficient arsenic-methylating bacterium isolated from an arsenic-contaminated paddy soil.</title>
        <authorList>
            <person name="Huang K."/>
        </authorList>
    </citation>
    <scope>NUCLEOTIDE SEQUENCE [LARGE SCALE GENOMIC DNA]</scope>
    <source>
        <strain evidence="1 2">SM-1</strain>
    </source>
</reference>
<evidence type="ECO:0000313" key="1">
    <source>
        <dbReference type="EMBL" id="OIN57810.1"/>
    </source>
</evidence>